<evidence type="ECO:0000256" key="1">
    <source>
        <dbReference type="SAM" id="SignalP"/>
    </source>
</evidence>
<evidence type="ECO:0008006" key="4">
    <source>
        <dbReference type="Google" id="ProtNLM"/>
    </source>
</evidence>
<accession>A0ABY9X6K9</accession>
<keyword evidence="1" id="KW-0732">Signal</keyword>
<dbReference type="RefSeq" id="WP_395810835.1">
    <property type="nucleotide sequence ID" value="NZ_CP043494.1"/>
</dbReference>
<evidence type="ECO:0000313" key="2">
    <source>
        <dbReference type="EMBL" id="WNG51037.1"/>
    </source>
</evidence>
<gene>
    <name evidence="2" type="ORF">F0U60_48100</name>
</gene>
<dbReference type="EMBL" id="CP043494">
    <property type="protein sequence ID" value="WNG51037.1"/>
    <property type="molecule type" value="Genomic_DNA"/>
</dbReference>
<evidence type="ECO:0000313" key="3">
    <source>
        <dbReference type="Proteomes" id="UP001611383"/>
    </source>
</evidence>
<organism evidence="2 3">
    <name type="scientific">Archangium minus</name>
    <dbReference type="NCBI Taxonomy" id="83450"/>
    <lineage>
        <taxon>Bacteria</taxon>
        <taxon>Pseudomonadati</taxon>
        <taxon>Myxococcota</taxon>
        <taxon>Myxococcia</taxon>
        <taxon>Myxococcales</taxon>
        <taxon>Cystobacterineae</taxon>
        <taxon>Archangiaceae</taxon>
        <taxon>Archangium</taxon>
    </lineage>
</organism>
<name>A0ABY9X6K9_9BACT</name>
<proteinExistence type="predicted"/>
<reference evidence="2 3" key="1">
    <citation type="submission" date="2019-08" db="EMBL/GenBank/DDBJ databases">
        <title>Archangium and Cystobacter genomes.</title>
        <authorList>
            <person name="Chen I.-C.K."/>
            <person name="Wielgoss S."/>
        </authorList>
    </citation>
    <scope>NUCLEOTIDE SEQUENCE [LARGE SCALE GENOMIC DNA]</scope>
    <source>
        <strain evidence="2 3">Cbm 6</strain>
    </source>
</reference>
<dbReference type="Proteomes" id="UP001611383">
    <property type="component" value="Chromosome"/>
</dbReference>
<keyword evidence="3" id="KW-1185">Reference proteome</keyword>
<sequence length="160" mass="17266">MRRFALLLGPVVVLCATACVSIVGGDGGEGGGGGISPSQFMFESYVPPDSPWPGGWKVARVIINLARSSGEGLRIVPCQVQVEVPERNRGGVISDEFAQQEAAKAADAAVERVLPQGLLSEEMCQRFRMEMRKILEVPIPGVRVRRFIDMKGVSNKRSSP</sequence>
<feature type="signal peptide" evidence="1">
    <location>
        <begin position="1"/>
        <end position="18"/>
    </location>
</feature>
<protein>
    <recommendedName>
        <fullName evidence="4">Lipoprotein</fullName>
    </recommendedName>
</protein>
<feature type="chain" id="PRO_5046566673" description="Lipoprotein" evidence="1">
    <location>
        <begin position="19"/>
        <end position="160"/>
    </location>
</feature>